<dbReference type="Proteomes" id="UP000274504">
    <property type="component" value="Unassembled WGS sequence"/>
</dbReference>
<evidence type="ECO:0000256" key="5">
    <source>
        <dbReference type="ARBA" id="ARBA00022692"/>
    </source>
</evidence>
<reference evidence="11 12" key="2">
    <citation type="submission" date="2018-11" db="EMBL/GenBank/DDBJ databases">
        <authorList>
            <consortium name="Pathogen Informatics"/>
        </authorList>
    </citation>
    <scope>NUCLEOTIDE SEQUENCE [LARGE SCALE GENOMIC DNA]</scope>
</reference>
<evidence type="ECO:0000256" key="2">
    <source>
        <dbReference type="ARBA" id="ARBA00008661"/>
    </source>
</evidence>
<dbReference type="GO" id="GO:0000139">
    <property type="term" value="C:Golgi membrane"/>
    <property type="evidence" value="ECO:0007669"/>
    <property type="project" value="UniProtKB-SubCell"/>
</dbReference>
<evidence type="ECO:0000256" key="8">
    <source>
        <dbReference type="ARBA" id="ARBA00023034"/>
    </source>
</evidence>
<protein>
    <recommendedName>
        <fullName evidence="10">Hexosyltransferase</fullName>
        <ecNumber evidence="10">2.4.1.-</ecNumber>
    </recommendedName>
</protein>
<dbReference type="EC" id="2.4.1.-" evidence="10"/>
<evidence type="ECO:0000256" key="1">
    <source>
        <dbReference type="ARBA" id="ARBA00004323"/>
    </source>
</evidence>
<dbReference type="STRING" id="6216.A0A0R3SF68"/>
<comment type="subcellular location">
    <subcellularLocation>
        <location evidence="1 10">Golgi apparatus membrane</location>
        <topology evidence="1 10">Single-pass type II membrane protein</topology>
    </subcellularLocation>
</comment>
<keyword evidence="3 10" id="KW-0328">Glycosyltransferase</keyword>
<dbReference type="InterPro" id="IPR002659">
    <property type="entry name" value="Glyco_trans_31"/>
</dbReference>
<sequence length="448" mass="52779">MFIQPCRRRMLLSIVTIIFCFYLLTLYWKSHFANRIPAASSWRSEVHCEWNKEITENPSGIYELNLCYSTNGIEKAEPPTIMESKIRKNGSSKMLTFDDLSEIPDNEWLPNFDTSVYKLYPQALPLNEVNMLVMLDEPLPEPPINNPRIRYLRVPSKVCPPVDKEYTEKTTTSLPHNGVVIIYKSGVYNFESRNQIRKFYHLDRYDMKIDLVFSIGMPTTMKGNIFRRDGFNVTLRGRAGRKLLEHTQSPQKTFETLRKEMKEHDDLIVGDFEDTYYNLTLKLFHSYQWAARFCRPYNPTFVFIDDDHAVNLKELVAFLKRRTPEELDKLNYGFYRNKNVVFRPSNPFYPQWALSKREIPWPMHVPEYLGIYTLFGYSIMQNIAIGMYFTKPIVIDDTYVAMIMDKLDLPLLKLDGMTFGRIPLKWKYTCDKIMFASLDVFEAHKCSF</sequence>
<keyword evidence="5 10" id="KW-0812">Transmembrane</keyword>
<dbReference type="GO" id="GO:0016758">
    <property type="term" value="F:hexosyltransferase activity"/>
    <property type="evidence" value="ECO:0007669"/>
    <property type="project" value="InterPro"/>
</dbReference>
<keyword evidence="6 10" id="KW-0735">Signal-anchor</keyword>
<accession>A0A0R3SF68</accession>
<evidence type="ECO:0000313" key="11">
    <source>
        <dbReference type="EMBL" id="VDL33166.1"/>
    </source>
</evidence>
<dbReference type="PANTHER" id="PTHR11214:SF376">
    <property type="entry name" value="HEXOSYLTRANSFERASE"/>
    <property type="match status" value="1"/>
</dbReference>
<name>A0A0R3SF68_HYMDI</name>
<evidence type="ECO:0000256" key="6">
    <source>
        <dbReference type="ARBA" id="ARBA00022968"/>
    </source>
</evidence>
<dbReference type="WBParaSite" id="HDID_0000346101-mRNA-1">
    <property type="protein sequence ID" value="HDID_0000346101-mRNA-1"/>
    <property type="gene ID" value="HDID_0000346101"/>
</dbReference>
<keyword evidence="9 10" id="KW-0472">Membrane</keyword>
<evidence type="ECO:0000256" key="4">
    <source>
        <dbReference type="ARBA" id="ARBA00022679"/>
    </source>
</evidence>
<proteinExistence type="inferred from homology"/>
<dbReference type="OrthoDB" id="2139606at2759"/>
<dbReference type="GO" id="GO:0006493">
    <property type="term" value="P:protein O-linked glycosylation"/>
    <property type="evidence" value="ECO:0007669"/>
    <property type="project" value="TreeGrafter"/>
</dbReference>
<evidence type="ECO:0000256" key="10">
    <source>
        <dbReference type="RuleBase" id="RU363063"/>
    </source>
</evidence>
<dbReference type="Pfam" id="PF01762">
    <property type="entry name" value="Galactosyl_T"/>
    <property type="match status" value="1"/>
</dbReference>
<feature type="transmembrane region" description="Helical" evidence="10">
    <location>
        <begin position="12"/>
        <end position="28"/>
    </location>
</feature>
<evidence type="ECO:0000256" key="7">
    <source>
        <dbReference type="ARBA" id="ARBA00022989"/>
    </source>
</evidence>
<evidence type="ECO:0000256" key="3">
    <source>
        <dbReference type="ARBA" id="ARBA00022676"/>
    </source>
</evidence>
<comment type="similarity">
    <text evidence="2 10">Belongs to the glycosyltransferase 31 family.</text>
</comment>
<evidence type="ECO:0000256" key="9">
    <source>
        <dbReference type="ARBA" id="ARBA00023136"/>
    </source>
</evidence>
<dbReference type="AlphaFoldDB" id="A0A0R3SF68"/>
<evidence type="ECO:0000313" key="12">
    <source>
        <dbReference type="Proteomes" id="UP000274504"/>
    </source>
</evidence>
<keyword evidence="8 10" id="KW-0333">Golgi apparatus</keyword>
<keyword evidence="7 10" id="KW-1133">Transmembrane helix</keyword>
<dbReference type="PANTHER" id="PTHR11214">
    <property type="entry name" value="BETA-1,3-N-ACETYLGLUCOSAMINYLTRANSFERASE"/>
    <property type="match status" value="1"/>
</dbReference>
<gene>
    <name evidence="11" type="ORF">HDID_LOCUS3459</name>
</gene>
<evidence type="ECO:0000313" key="13">
    <source>
        <dbReference type="WBParaSite" id="HDID_0000346101-mRNA-1"/>
    </source>
</evidence>
<dbReference type="EMBL" id="UYSG01001053">
    <property type="protein sequence ID" value="VDL33166.1"/>
    <property type="molecule type" value="Genomic_DNA"/>
</dbReference>
<keyword evidence="4" id="KW-0808">Transferase</keyword>
<organism evidence="13">
    <name type="scientific">Hymenolepis diminuta</name>
    <name type="common">Rat tapeworm</name>
    <dbReference type="NCBI Taxonomy" id="6216"/>
    <lineage>
        <taxon>Eukaryota</taxon>
        <taxon>Metazoa</taxon>
        <taxon>Spiralia</taxon>
        <taxon>Lophotrochozoa</taxon>
        <taxon>Platyhelminthes</taxon>
        <taxon>Cestoda</taxon>
        <taxon>Eucestoda</taxon>
        <taxon>Cyclophyllidea</taxon>
        <taxon>Hymenolepididae</taxon>
        <taxon>Hymenolepis</taxon>
    </lineage>
</organism>
<reference evidence="13" key="1">
    <citation type="submission" date="2017-02" db="UniProtKB">
        <authorList>
            <consortium name="WormBaseParasite"/>
        </authorList>
    </citation>
    <scope>IDENTIFICATION</scope>
</reference>